<comment type="similarity">
    <text evidence="3 11">Belongs to the RNase H family.</text>
</comment>
<protein>
    <recommendedName>
        <fullName evidence="5 11">Ribonuclease H</fullName>
        <ecNumber evidence="4 11">3.1.26.4</ecNumber>
    </recommendedName>
</protein>
<comment type="caution">
    <text evidence="14">The sequence shown here is derived from an EMBL/GenBank/DDBJ whole genome shotgun (WGS) entry which is preliminary data.</text>
</comment>
<dbReference type="OrthoDB" id="9811552at2"/>
<dbReference type="Gene3D" id="3.40.970.10">
    <property type="entry name" value="Ribonuclease H1, N-terminal domain"/>
    <property type="match status" value="1"/>
</dbReference>
<evidence type="ECO:0000256" key="9">
    <source>
        <dbReference type="ARBA" id="ARBA00022801"/>
    </source>
</evidence>
<keyword evidence="15" id="KW-1185">Reference proteome</keyword>
<evidence type="ECO:0000256" key="1">
    <source>
        <dbReference type="ARBA" id="ARBA00001946"/>
    </source>
</evidence>
<comment type="function">
    <text evidence="2 11">Endonuclease that specifically degrades the RNA of RNA-DNA hybrids.</text>
</comment>
<dbReference type="EMBL" id="QUMS01000001">
    <property type="protein sequence ID" value="REG11446.1"/>
    <property type="molecule type" value="Genomic_DNA"/>
</dbReference>
<keyword evidence="10 11" id="KW-0460">Magnesium</keyword>
<comment type="cofactor">
    <cofactor evidence="12">
        <name>Mn(2+)</name>
        <dbReference type="ChEBI" id="CHEBI:29035"/>
    </cofactor>
    <cofactor evidence="12">
        <name>Mg(2+)</name>
        <dbReference type="ChEBI" id="CHEBI:18420"/>
    </cofactor>
    <text evidence="12">Binds 2 metal ions per subunit. Manganese or magnesium.</text>
</comment>
<evidence type="ECO:0000259" key="13">
    <source>
        <dbReference type="PROSITE" id="PS50879"/>
    </source>
</evidence>
<feature type="domain" description="RNase H type-1" evidence="13">
    <location>
        <begin position="74"/>
        <end position="208"/>
    </location>
</feature>
<dbReference type="PROSITE" id="PS50879">
    <property type="entry name" value="RNASE_H_1"/>
    <property type="match status" value="1"/>
</dbReference>
<dbReference type="FunFam" id="3.40.970.10:FF:000002">
    <property type="entry name" value="Ribonuclease H"/>
    <property type="match status" value="1"/>
</dbReference>
<evidence type="ECO:0000256" key="2">
    <source>
        <dbReference type="ARBA" id="ARBA00004065"/>
    </source>
</evidence>
<dbReference type="AlphaFoldDB" id="A0A347ZRR9"/>
<dbReference type="InterPro" id="IPR017290">
    <property type="entry name" value="RNase_H_bac"/>
</dbReference>
<keyword evidence="6 11" id="KW-0540">Nuclease</keyword>
<dbReference type="InterPro" id="IPR012337">
    <property type="entry name" value="RNaseH-like_sf"/>
</dbReference>
<evidence type="ECO:0000313" key="14">
    <source>
        <dbReference type="EMBL" id="REG11446.1"/>
    </source>
</evidence>
<dbReference type="InterPro" id="IPR011320">
    <property type="entry name" value="RNase_H1_N"/>
</dbReference>
<keyword evidence="12" id="KW-0464">Manganese</keyword>
<dbReference type="GO" id="GO:0004523">
    <property type="term" value="F:RNA-DNA hybrid ribonuclease activity"/>
    <property type="evidence" value="ECO:0007669"/>
    <property type="project" value="UniProtKB-UniRule"/>
</dbReference>
<dbReference type="GO" id="GO:0046872">
    <property type="term" value="F:metal ion binding"/>
    <property type="evidence" value="ECO:0007669"/>
    <property type="project" value="UniProtKB-KW"/>
</dbReference>
<dbReference type="EC" id="3.1.26.4" evidence="4 11"/>
<dbReference type="GO" id="GO:0003676">
    <property type="term" value="F:nucleic acid binding"/>
    <property type="evidence" value="ECO:0007669"/>
    <property type="project" value="UniProtKB-UniRule"/>
</dbReference>
<dbReference type="Pfam" id="PF01693">
    <property type="entry name" value="Cauli_VI"/>
    <property type="match status" value="1"/>
</dbReference>
<keyword evidence="9 11" id="KW-0378">Hydrolase</keyword>
<feature type="binding site" evidence="12">
    <location>
        <position position="204"/>
    </location>
    <ligand>
        <name>Mg(2+)</name>
        <dbReference type="ChEBI" id="CHEBI:18420"/>
        <label>1</label>
    </ligand>
</feature>
<evidence type="ECO:0000256" key="7">
    <source>
        <dbReference type="ARBA" id="ARBA00022723"/>
    </source>
</evidence>
<dbReference type="SUPFAM" id="SSF55658">
    <property type="entry name" value="L9 N-domain-like"/>
    <property type="match status" value="1"/>
</dbReference>
<name>A0A347ZRR9_9CHLR</name>
<comment type="catalytic activity">
    <reaction evidence="11">
        <text>Endonucleolytic cleavage to 5'-phosphomonoester.</text>
        <dbReference type="EC" id="3.1.26.4"/>
    </reaction>
</comment>
<dbReference type="InterPro" id="IPR037056">
    <property type="entry name" value="RNase_H1_N_sf"/>
</dbReference>
<evidence type="ECO:0000256" key="8">
    <source>
        <dbReference type="ARBA" id="ARBA00022759"/>
    </source>
</evidence>
<evidence type="ECO:0000256" key="10">
    <source>
        <dbReference type="ARBA" id="ARBA00022842"/>
    </source>
</evidence>
<proteinExistence type="inferred from homology"/>
<evidence type="ECO:0000256" key="6">
    <source>
        <dbReference type="ARBA" id="ARBA00022722"/>
    </source>
</evidence>
<dbReference type="InterPro" id="IPR009027">
    <property type="entry name" value="Ribosomal_bL9/RNase_H1_N"/>
</dbReference>
<comment type="subcellular location">
    <subcellularLocation>
        <location evidence="11">Cytoplasm</location>
    </subcellularLocation>
</comment>
<dbReference type="InterPro" id="IPR036397">
    <property type="entry name" value="RNaseH_sf"/>
</dbReference>
<dbReference type="Proteomes" id="UP000256388">
    <property type="component" value="Unassembled WGS sequence"/>
</dbReference>
<feature type="binding site" evidence="12">
    <location>
        <position position="83"/>
    </location>
    <ligand>
        <name>Mg(2+)</name>
        <dbReference type="ChEBI" id="CHEBI:18420"/>
        <label>1</label>
    </ligand>
</feature>
<accession>A0A347ZRR9</accession>
<dbReference type="PIRSF" id="PIRSF037839">
    <property type="entry name" value="Ribonuclease_H"/>
    <property type="match status" value="1"/>
</dbReference>
<keyword evidence="7 11" id="KW-0479">Metal-binding</keyword>
<evidence type="ECO:0000313" key="15">
    <source>
        <dbReference type="Proteomes" id="UP000256388"/>
    </source>
</evidence>
<dbReference type="Gene3D" id="3.30.420.10">
    <property type="entry name" value="Ribonuclease H-like superfamily/Ribonuclease H"/>
    <property type="match status" value="1"/>
</dbReference>
<organism evidence="14 15">
    <name type="scientific">Pelolinea submarina</name>
    <dbReference type="NCBI Taxonomy" id="913107"/>
    <lineage>
        <taxon>Bacteria</taxon>
        <taxon>Bacillati</taxon>
        <taxon>Chloroflexota</taxon>
        <taxon>Anaerolineae</taxon>
        <taxon>Anaerolineales</taxon>
        <taxon>Anaerolineaceae</taxon>
        <taxon>Pelolinea</taxon>
    </lineage>
</organism>
<evidence type="ECO:0000256" key="3">
    <source>
        <dbReference type="ARBA" id="ARBA00005300"/>
    </source>
</evidence>
<reference evidence="14 15" key="1">
    <citation type="submission" date="2018-08" db="EMBL/GenBank/DDBJ databases">
        <title>Genomic Encyclopedia of Type Strains, Phase IV (KMG-IV): sequencing the most valuable type-strain genomes for metagenomic binning, comparative biology and taxonomic classification.</title>
        <authorList>
            <person name="Goeker M."/>
        </authorList>
    </citation>
    <scope>NUCLEOTIDE SEQUENCE [LARGE SCALE GENOMIC DNA]</scope>
    <source>
        <strain evidence="14 15">DSM 23923</strain>
    </source>
</reference>
<keyword evidence="8 11" id="KW-0255">Endonuclease</keyword>
<sequence length="208" mass="23454">MAKQKYYVVWKGKKTGIFTSWEECSAQVSGFNGAEYKSFEDRRQAEEAFRGAFEDYKGKRTTTLSPEALAIIGDPIADSYCVDAACTGNPGPMEYRCVHTTTRKQLFHQGPFENGSNNIGEFLAIVHALALFQQRAIQVPIYSDSDTALGWVKKKRCKTKLPKGTENTPIFDLIARAEKWLAENEINNKLLKWDTNAWGEIPADFGRK</sequence>
<feature type="binding site" evidence="12">
    <location>
        <position position="144"/>
    </location>
    <ligand>
        <name>Mg(2+)</name>
        <dbReference type="ChEBI" id="CHEBI:18420"/>
        <label>2</label>
    </ligand>
</feature>
<evidence type="ECO:0000256" key="12">
    <source>
        <dbReference type="PIRSR" id="PIRSR037839-1"/>
    </source>
</evidence>
<dbReference type="Pfam" id="PF00075">
    <property type="entry name" value="RNase_H"/>
    <property type="match status" value="1"/>
</dbReference>
<evidence type="ECO:0000256" key="4">
    <source>
        <dbReference type="ARBA" id="ARBA00012180"/>
    </source>
</evidence>
<dbReference type="GO" id="GO:0005737">
    <property type="term" value="C:cytoplasm"/>
    <property type="evidence" value="ECO:0007669"/>
    <property type="project" value="UniProtKB-SubCell"/>
</dbReference>
<gene>
    <name evidence="14" type="ORF">DFR64_1333</name>
</gene>
<dbReference type="SUPFAM" id="SSF53098">
    <property type="entry name" value="Ribonuclease H-like"/>
    <property type="match status" value="1"/>
</dbReference>
<dbReference type="RefSeq" id="WP_116224578.1">
    <property type="nucleotide sequence ID" value="NZ_AP018437.1"/>
</dbReference>
<comment type="cofactor">
    <cofactor evidence="1">
        <name>Mg(2+)</name>
        <dbReference type="ChEBI" id="CHEBI:18420"/>
    </cofactor>
</comment>
<feature type="binding site" evidence="12">
    <location>
        <position position="121"/>
    </location>
    <ligand>
        <name>Mg(2+)</name>
        <dbReference type="ChEBI" id="CHEBI:18420"/>
        <label>2</label>
    </ligand>
</feature>
<dbReference type="InterPro" id="IPR002156">
    <property type="entry name" value="RNaseH_domain"/>
</dbReference>
<keyword evidence="11" id="KW-0963">Cytoplasm</keyword>
<evidence type="ECO:0000256" key="11">
    <source>
        <dbReference type="PIRNR" id="PIRNR037839"/>
    </source>
</evidence>
<evidence type="ECO:0000256" key="5">
    <source>
        <dbReference type="ARBA" id="ARBA00017721"/>
    </source>
</evidence>